<dbReference type="PRINTS" id="PR00081">
    <property type="entry name" value="GDHRDH"/>
</dbReference>
<evidence type="ECO:0000313" key="3">
    <source>
        <dbReference type="EMBL" id="MBT1689477.1"/>
    </source>
</evidence>
<dbReference type="RefSeq" id="WP_254092700.1">
    <property type="nucleotide sequence ID" value="NZ_JAHESC010000042.1"/>
</dbReference>
<dbReference type="CDD" id="cd05233">
    <property type="entry name" value="SDR_c"/>
    <property type="match status" value="1"/>
</dbReference>
<evidence type="ECO:0000256" key="1">
    <source>
        <dbReference type="ARBA" id="ARBA00006484"/>
    </source>
</evidence>
<gene>
    <name evidence="3" type="ORF">KK078_23140</name>
</gene>
<keyword evidence="2" id="KW-0560">Oxidoreductase</keyword>
<keyword evidence="4" id="KW-1185">Reference proteome</keyword>
<evidence type="ECO:0000313" key="4">
    <source>
        <dbReference type="Proteomes" id="UP001319180"/>
    </source>
</evidence>
<dbReference type="GO" id="GO:0016491">
    <property type="term" value="F:oxidoreductase activity"/>
    <property type="evidence" value="ECO:0007669"/>
    <property type="project" value="UniProtKB-KW"/>
</dbReference>
<dbReference type="PANTHER" id="PTHR43669">
    <property type="entry name" value="5-KETO-D-GLUCONATE 5-REDUCTASE"/>
    <property type="match status" value="1"/>
</dbReference>
<dbReference type="EMBL" id="JAHESC010000042">
    <property type="protein sequence ID" value="MBT1689477.1"/>
    <property type="molecule type" value="Genomic_DNA"/>
</dbReference>
<proteinExistence type="inferred from homology"/>
<dbReference type="Proteomes" id="UP001319180">
    <property type="component" value="Unassembled WGS sequence"/>
</dbReference>
<sequence>MQLHNKNAVIYGAGGSLGRTVARTLAMAGARVFLTGHRRESVQSVADEIRTAGGQAEADVVDALNKNQIDEHLSRVIATAGSVDISFCLIDTQSVQDLPLIDMSLEDFLRPVTIGLQSFFLTATAAGKIMQQQRSGVILSLTATPGGIGYPYTGGFAPACTAMECFSQNLASELGAYGVRAVNIRSAGSPDSRVFVDAIRQYPGVMNDVLDSMQNDTMLKALPRMQDIANIALFLASDLAAMITGVTVDATAGTTAALNYRAPKTIANAGNNIIAS</sequence>
<dbReference type="AlphaFoldDB" id="A0AAP2DDT0"/>
<evidence type="ECO:0000256" key="2">
    <source>
        <dbReference type="ARBA" id="ARBA00023002"/>
    </source>
</evidence>
<organism evidence="3 4">
    <name type="scientific">Dawidia soli</name>
    <dbReference type="NCBI Taxonomy" id="2782352"/>
    <lineage>
        <taxon>Bacteria</taxon>
        <taxon>Pseudomonadati</taxon>
        <taxon>Bacteroidota</taxon>
        <taxon>Cytophagia</taxon>
        <taxon>Cytophagales</taxon>
        <taxon>Chryseotaleaceae</taxon>
        <taxon>Dawidia</taxon>
    </lineage>
</organism>
<dbReference type="InterPro" id="IPR002347">
    <property type="entry name" value="SDR_fam"/>
</dbReference>
<comment type="similarity">
    <text evidence="1">Belongs to the short-chain dehydrogenases/reductases (SDR) family.</text>
</comment>
<reference evidence="3 4" key="1">
    <citation type="submission" date="2021-05" db="EMBL/GenBank/DDBJ databases">
        <title>A Polyphasic approach of four new species of the genus Ohtaekwangia: Ohtaekwangia histidinii sp. nov., Ohtaekwangia cretensis sp. nov., Ohtaekwangia indiensis sp. nov., Ohtaekwangia reichenbachii sp. nov. from diverse environment.</title>
        <authorList>
            <person name="Octaviana S."/>
        </authorList>
    </citation>
    <scope>NUCLEOTIDE SEQUENCE [LARGE SCALE GENOMIC DNA]</scope>
    <source>
        <strain evidence="3 4">PWU37</strain>
    </source>
</reference>
<name>A0AAP2DDT0_9BACT</name>
<protein>
    <submittedName>
        <fullName evidence="3">SDR family oxidoreductase</fullName>
    </submittedName>
</protein>
<dbReference type="Pfam" id="PF13561">
    <property type="entry name" value="adh_short_C2"/>
    <property type="match status" value="1"/>
</dbReference>
<dbReference type="SUPFAM" id="SSF51735">
    <property type="entry name" value="NAD(P)-binding Rossmann-fold domains"/>
    <property type="match status" value="1"/>
</dbReference>
<dbReference type="PANTHER" id="PTHR43669:SF8">
    <property type="entry name" value="SHORT-CHAIN TYPE DEHYDROGENASE_REDUCTASE-RELATED"/>
    <property type="match status" value="1"/>
</dbReference>
<comment type="caution">
    <text evidence="3">The sequence shown here is derived from an EMBL/GenBank/DDBJ whole genome shotgun (WGS) entry which is preliminary data.</text>
</comment>
<dbReference type="InterPro" id="IPR036291">
    <property type="entry name" value="NAD(P)-bd_dom_sf"/>
</dbReference>
<dbReference type="Gene3D" id="3.40.50.720">
    <property type="entry name" value="NAD(P)-binding Rossmann-like Domain"/>
    <property type="match status" value="1"/>
</dbReference>
<accession>A0AAP2DDT0</accession>